<evidence type="ECO:0000256" key="10">
    <source>
        <dbReference type="ARBA" id="ARBA00022801"/>
    </source>
</evidence>
<dbReference type="RefSeq" id="WP_166192719.1">
    <property type="nucleotide sequence ID" value="NZ_CP049811.1"/>
</dbReference>
<dbReference type="GO" id="GO:0042597">
    <property type="term" value="C:periplasmic space"/>
    <property type="evidence" value="ECO:0007669"/>
    <property type="project" value="UniProtKB-SubCell"/>
</dbReference>
<feature type="binding site" evidence="15">
    <location>
        <begin position="226"/>
        <end position="228"/>
    </location>
    <ligand>
        <name>substrate</name>
    </ligand>
</feature>
<dbReference type="PROSITE" id="PS50106">
    <property type="entry name" value="PDZ"/>
    <property type="match status" value="1"/>
</dbReference>
<evidence type="ECO:0000256" key="5">
    <source>
        <dbReference type="ARBA" id="ARBA00013958"/>
    </source>
</evidence>
<dbReference type="Pfam" id="PF13180">
    <property type="entry name" value="PDZ_2"/>
    <property type="match status" value="1"/>
</dbReference>
<feature type="active site" description="Charge relay system" evidence="14">
    <location>
        <position position="155"/>
    </location>
</feature>
<dbReference type="PANTHER" id="PTHR22939">
    <property type="entry name" value="SERINE PROTEASE FAMILY S1C HTRA-RELATED"/>
    <property type="match status" value="1"/>
</dbReference>
<evidence type="ECO:0000256" key="14">
    <source>
        <dbReference type="PIRSR" id="PIRSR611782-1"/>
    </source>
</evidence>
<dbReference type="NCBIfam" id="TIGR02037">
    <property type="entry name" value="degP_htrA_DO"/>
    <property type="match status" value="1"/>
</dbReference>
<keyword evidence="8" id="KW-0677">Repeat</keyword>
<dbReference type="EMBL" id="CP049811">
    <property type="protein sequence ID" value="QIK41610.1"/>
    <property type="molecule type" value="Genomic_DNA"/>
</dbReference>
<keyword evidence="6 18" id="KW-0645">Protease</keyword>
<evidence type="ECO:0000256" key="7">
    <source>
        <dbReference type="ARBA" id="ARBA00022729"/>
    </source>
</evidence>
<evidence type="ECO:0000313" key="18">
    <source>
        <dbReference type="EMBL" id="QIK41610.1"/>
    </source>
</evidence>
<gene>
    <name evidence="18" type="ORF">G8E03_13110</name>
</gene>
<evidence type="ECO:0000256" key="4">
    <source>
        <dbReference type="ARBA" id="ARBA00013035"/>
    </source>
</evidence>
<dbReference type="InterPro" id="IPR011782">
    <property type="entry name" value="Pept_S1C_Do"/>
</dbReference>
<feature type="signal peptide" evidence="16">
    <location>
        <begin position="1"/>
        <end position="33"/>
    </location>
</feature>
<dbReference type="SUPFAM" id="SSF50494">
    <property type="entry name" value="Trypsin-like serine proteases"/>
    <property type="match status" value="1"/>
</dbReference>
<dbReference type="SUPFAM" id="SSF50156">
    <property type="entry name" value="PDZ domain-like"/>
    <property type="match status" value="2"/>
</dbReference>
<keyword evidence="10" id="KW-0378">Hydrolase</keyword>
<keyword evidence="11" id="KW-0720">Serine protease</keyword>
<feature type="domain" description="PDZ" evidence="17">
    <location>
        <begin position="272"/>
        <end position="362"/>
    </location>
</feature>
<evidence type="ECO:0000256" key="15">
    <source>
        <dbReference type="PIRSR" id="PIRSR611782-2"/>
    </source>
</evidence>
<comment type="subcellular location">
    <subcellularLocation>
        <location evidence="2">Periplasm</location>
    </subcellularLocation>
</comment>
<sequence>MRSGGQNLTLVRNVIRKSCHVVFATCLGLAVIAADVGPVQAQSRPGSFADLAQRLSPSVVNITTSQTITAQNPGLSPMIPEGSPFEDFFRDFMDRQEGAPQQRRAQALGSGFVISADGYIVTNNHVIEQADEIMVEFLDGSELPAELIGTDPRTDIAVLKVEPEDPLPFVAFGDSDLARVGDWVLAIGNPLGQGFSVSAGIVSARNRELSGSYDDFIQTDAAINRGNSGGPLFNMQGEVIGVNTAILSPNGGSIGIGFSMSSAVVTGVVDQLREFGETRRGWLGVRIQPVDEAVAEAIGLEDVRGALVADVPPGPAAEGGIEAGDVILSFDGQQIDEMRELPRVVAATQVGKAVRVIVFRDGRTRTLLVTLGRLEDSSTVEADSDGPNGKTTQPEQAEIAGMTLSGITAQMREQYDIPDSVDGVVVTAVDELSDAYERGMRAGQVIAEVGQRTVAAPSDVVAIIEEVQAAGRKSVLMLVRDGGEPRFVALDLDQ</sequence>
<evidence type="ECO:0000256" key="12">
    <source>
        <dbReference type="ARBA" id="ARBA00023016"/>
    </source>
</evidence>
<dbReference type="InterPro" id="IPR001478">
    <property type="entry name" value="PDZ"/>
</dbReference>
<evidence type="ECO:0000256" key="9">
    <source>
        <dbReference type="ARBA" id="ARBA00022764"/>
    </source>
</evidence>
<dbReference type="GO" id="GO:0004252">
    <property type="term" value="F:serine-type endopeptidase activity"/>
    <property type="evidence" value="ECO:0007669"/>
    <property type="project" value="InterPro"/>
</dbReference>
<dbReference type="AlphaFoldDB" id="A0A6G7VNW5"/>
<dbReference type="Pfam" id="PF13365">
    <property type="entry name" value="Trypsin_2"/>
    <property type="match status" value="1"/>
</dbReference>
<evidence type="ECO:0000256" key="1">
    <source>
        <dbReference type="ARBA" id="ARBA00001772"/>
    </source>
</evidence>
<dbReference type="InterPro" id="IPR001940">
    <property type="entry name" value="Peptidase_S1C"/>
</dbReference>
<comment type="catalytic activity">
    <reaction evidence="1">
        <text>Acts on substrates that are at least partially unfolded. The cleavage site P1 residue is normally between a pair of hydrophobic residues, such as Val-|-Val.</text>
        <dbReference type="EC" id="3.4.21.107"/>
    </reaction>
</comment>
<organism evidence="18 19">
    <name type="scientific">Pontivivens nitratireducens</name>
    <dbReference type="NCBI Taxonomy" id="2758038"/>
    <lineage>
        <taxon>Bacteria</taxon>
        <taxon>Pseudomonadati</taxon>
        <taxon>Pseudomonadota</taxon>
        <taxon>Alphaproteobacteria</taxon>
        <taxon>Rhodobacterales</taxon>
        <taxon>Paracoccaceae</taxon>
        <taxon>Pontivivens</taxon>
    </lineage>
</organism>
<feature type="active site" description="Charge relay system" evidence="14">
    <location>
        <position position="125"/>
    </location>
</feature>
<evidence type="ECO:0000259" key="17">
    <source>
        <dbReference type="PROSITE" id="PS50106"/>
    </source>
</evidence>
<evidence type="ECO:0000256" key="3">
    <source>
        <dbReference type="ARBA" id="ARBA00010541"/>
    </source>
</evidence>
<evidence type="ECO:0000256" key="16">
    <source>
        <dbReference type="SAM" id="SignalP"/>
    </source>
</evidence>
<protein>
    <recommendedName>
        <fullName evidence="5">Probable periplasmic serine endoprotease DegP-like</fullName>
        <ecNumber evidence="4">3.4.21.107</ecNumber>
    </recommendedName>
    <alternativeName>
        <fullName evidence="13">Protease Do</fullName>
    </alternativeName>
</protein>
<dbReference type="Gene3D" id="2.30.42.10">
    <property type="match status" value="1"/>
</dbReference>
<dbReference type="Proteomes" id="UP000500791">
    <property type="component" value="Chromosome"/>
</dbReference>
<evidence type="ECO:0000256" key="2">
    <source>
        <dbReference type="ARBA" id="ARBA00004418"/>
    </source>
</evidence>
<dbReference type="InterPro" id="IPR009003">
    <property type="entry name" value="Peptidase_S1_PA"/>
</dbReference>
<dbReference type="Gene3D" id="2.30.42.60">
    <property type="match status" value="1"/>
</dbReference>
<feature type="chain" id="PRO_5039632375" description="Probable periplasmic serine endoprotease DegP-like" evidence="16">
    <location>
        <begin position="34"/>
        <end position="494"/>
    </location>
</feature>
<name>A0A6G7VNW5_9RHOB</name>
<evidence type="ECO:0000256" key="11">
    <source>
        <dbReference type="ARBA" id="ARBA00022825"/>
    </source>
</evidence>
<dbReference type="PRINTS" id="PR00834">
    <property type="entry name" value="PROTEASES2C"/>
</dbReference>
<feature type="binding site" evidence="15">
    <location>
        <position position="155"/>
    </location>
    <ligand>
        <name>substrate</name>
    </ligand>
</feature>
<dbReference type="GO" id="GO:0006508">
    <property type="term" value="P:proteolysis"/>
    <property type="evidence" value="ECO:0007669"/>
    <property type="project" value="UniProtKB-KW"/>
</dbReference>
<dbReference type="FunFam" id="2.40.10.120:FF:000007">
    <property type="entry name" value="Periplasmic serine endoprotease DegP-like"/>
    <property type="match status" value="1"/>
</dbReference>
<dbReference type="SMART" id="SM00228">
    <property type="entry name" value="PDZ"/>
    <property type="match status" value="2"/>
</dbReference>
<proteinExistence type="inferred from homology"/>
<dbReference type="InterPro" id="IPR036034">
    <property type="entry name" value="PDZ_sf"/>
</dbReference>
<dbReference type="PANTHER" id="PTHR22939:SF130">
    <property type="entry name" value="PERIPLASMIC SERINE ENDOPROTEASE DEGP-LIKE-RELATED"/>
    <property type="match status" value="1"/>
</dbReference>
<keyword evidence="19" id="KW-1185">Reference proteome</keyword>
<feature type="active site" description="Charge relay system" evidence="14">
    <location>
        <position position="228"/>
    </location>
</feature>
<accession>A0A6G7VNW5</accession>
<dbReference type="EC" id="3.4.21.107" evidence="4"/>
<evidence type="ECO:0000256" key="8">
    <source>
        <dbReference type="ARBA" id="ARBA00022737"/>
    </source>
</evidence>
<dbReference type="CDD" id="cd10839">
    <property type="entry name" value="cpPDZ1_DegP-like"/>
    <property type="match status" value="1"/>
</dbReference>
<reference evidence="18 19" key="1">
    <citation type="submission" date="2020-03" db="EMBL/GenBank/DDBJ databases">
        <title>Complete genome sequence of Monaibacterium sp. ALG8 with diverse plasmids.</title>
        <authorList>
            <person name="Sun C."/>
        </authorList>
    </citation>
    <scope>NUCLEOTIDE SEQUENCE [LARGE SCALE GENOMIC DNA]</scope>
    <source>
        <strain evidence="18 19">ALG8</strain>
    </source>
</reference>
<comment type="similarity">
    <text evidence="3">Belongs to the peptidase S1C family.</text>
</comment>
<keyword evidence="7 16" id="KW-0732">Signal</keyword>
<feature type="binding site" evidence="15">
    <location>
        <position position="125"/>
    </location>
    <ligand>
        <name>substrate</name>
    </ligand>
</feature>
<evidence type="ECO:0000256" key="13">
    <source>
        <dbReference type="ARBA" id="ARBA00032850"/>
    </source>
</evidence>
<evidence type="ECO:0000256" key="6">
    <source>
        <dbReference type="ARBA" id="ARBA00022670"/>
    </source>
</evidence>
<evidence type="ECO:0000313" key="19">
    <source>
        <dbReference type="Proteomes" id="UP000500791"/>
    </source>
</evidence>
<keyword evidence="12" id="KW-0346">Stress response</keyword>
<dbReference type="Gene3D" id="2.40.10.120">
    <property type="match status" value="1"/>
</dbReference>
<dbReference type="KEGG" id="mon:G8E03_13110"/>
<keyword evidence="9" id="KW-0574">Periplasm</keyword>